<evidence type="ECO:0000313" key="4">
    <source>
        <dbReference type="EMBL" id="ETD25018.1"/>
    </source>
</evidence>
<evidence type="ECO:0000259" key="2">
    <source>
        <dbReference type="Pfam" id="PF13086"/>
    </source>
</evidence>
<dbReference type="Proteomes" id="UP000018731">
    <property type="component" value="Unassembled WGS sequence"/>
</dbReference>
<dbReference type="InterPro" id="IPR041679">
    <property type="entry name" value="DNA2/NAM7-like_C"/>
</dbReference>
<dbReference type="OrthoDB" id="9757917at2"/>
<dbReference type="HOGENOM" id="CLU_023561_0_0_7"/>
<dbReference type="AlphaFoldDB" id="V8CC91"/>
<evidence type="ECO:0000313" key="5">
    <source>
        <dbReference type="Proteomes" id="UP000018731"/>
    </source>
</evidence>
<reference evidence="4 5" key="1">
    <citation type="journal article" date="2014" name="Genome Announc.">
        <title>Draft genome sequences of six enterohepatic helicobacter species isolated from humans and one from rhesus macaques.</title>
        <authorList>
            <person name="Shen Z."/>
            <person name="Sheh A."/>
            <person name="Young S.K."/>
            <person name="Abouelliel A."/>
            <person name="Ward D.V."/>
            <person name="Earl A.M."/>
            <person name="Fox J.G."/>
        </authorList>
    </citation>
    <scope>NUCLEOTIDE SEQUENCE [LARGE SCALE GENOMIC DNA]</scope>
    <source>
        <strain evidence="4 5">MIT 99-5501</strain>
    </source>
</reference>
<feature type="compositionally biased region" description="Polar residues" evidence="1">
    <location>
        <begin position="148"/>
        <end position="163"/>
    </location>
</feature>
<dbReference type="GO" id="GO:0004386">
    <property type="term" value="F:helicase activity"/>
    <property type="evidence" value="ECO:0007669"/>
    <property type="project" value="InterPro"/>
</dbReference>
<dbReference type="Pfam" id="PF13086">
    <property type="entry name" value="AAA_11"/>
    <property type="match status" value="1"/>
</dbReference>
<feature type="compositionally biased region" description="Basic and acidic residues" evidence="1">
    <location>
        <begin position="638"/>
        <end position="653"/>
    </location>
</feature>
<dbReference type="Gene3D" id="3.40.50.300">
    <property type="entry name" value="P-loop containing nucleotide triphosphate hydrolases"/>
    <property type="match status" value="2"/>
</dbReference>
<dbReference type="PATRIC" id="fig|1357400.3.peg.484"/>
<feature type="domain" description="DNA2/NAM7 helicase helicase" evidence="2">
    <location>
        <begin position="197"/>
        <end position="304"/>
    </location>
</feature>
<proteinExistence type="predicted"/>
<dbReference type="InterPro" id="IPR027417">
    <property type="entry name" value="P-loop_NTPase"/>
</dbReference>
<protein>
    <recommendedName>
        <fullName evidence="6">DNA2/NAM7 helicase-like C-terminal domain-containing protein</fullName>
    </recommendedName>
</protein>
<dbReference type="SUPFAM" id="SSF52540">
    <property type="entry name" value="P-loop containing nucleoside triphosphate hydrolases"/>
    <property type="match status" value="1"/>
</dbReference>
<dbReference type="Pfam" id="PF13087">
    <property type="entry name" value="AAA_12"/>
    <property type="match status" value="1"/>
</dbReference>
<evidence type="ECO:0008006" key="6">
    <source>
        <dbReference type="Google" id="ProtNLM"/>
    </source>
</evidence>
<organism evidence="4 5">
    <name type="scientific">Helicobacter macacae MIT 99-5501</name>
    <dbReference type="NCBI Taxonomy" id="1357400"/>
    <lineage>
        <taxon>Bacteria</taxon>
        <taxon>Pseudomonadati</taxon>
        <taxon>Campylobacterota</taxon>
        <taxon>Epsilonproteobacteria</taxon>
        <taxon>Campylobacterales</taxon>
        <taxon>Helicobacteraceae</taxon>
        <taxon>Helicobacter</taxon>
    </lineage>
</organism>
<dbReference type="eggNOG" id="COG1112">
    <property type="taxonomic scope" value="Bacteria"/>
</dbReference>
<dbReference type="InterPro" id="IPR041677">
    <property type="entry name" value="DNA2/NAM7_AAA_11"/>
</dbReference>
<feature type="region of interest" description="Disordered" evidence="1">
    <location>
        <begin position="620"/>
        <end position="653"/>
    </location>
</feature>
<evidence type="ECO:0000259" key="3">
    <source>
        <dbReference type="Pfam" id="PF13087"/>
    </source>
</evidence>
<dbReference type="RefSeq" id="WP_023927020.1">
    <property type="nucleotide sequence ID" value="NZ_KI669454.1"/>
</dbReference>
<name>V8CC91_9HELI</name>
<feature type="region of interest" description="Disordered" evidence="1">
    <location>
        <begin position="142"/>
        <end position="182"/>
    </location>
</feature>
<dbReference type="PANTHER" id="PTHR10887">
    <property type="entry name" value="DNA2/NAM7 HELICASE FAMILY"/>
    <property type="match status" value="1"/>
</dbReference>
<dbReference type="InterPro" id="IPR045055">
    <property type="entry name" value="DNA2/NAM7-like"/>
</dbReference>
<accession>V8CC91</accession>
<dbReference type="PANTHER" id="PTHR10887:SF341">
    <property type="entry name" value="NFX1-TYPE ZINC FINGER-CONTAINING PROTEIN 1"/>
    <property type="match status" value="1"/>
</dbReference>
<dbReference type="STRING" id="1357400.HMPREF2086_00353"/>
<evidence type="ECO:0000256" key="1">
    <source>
        <dbReference type="SAM" id="MobiDB-lite"/>
    </source>
</evidence>
<feature type="compositionally biased region" description="Polar residues" evidence="1">
    <location>
        <begin position="170"/>
        <end position="182"/>
    </location>
</feature>
<feature type="domain" description="DNA2/NAM7 helicase-like C-terminal" evidence="3">
    <location>
        <begin position="483"/>
        <end position="594"/>
    </location>
</feature>
<keyword evidence="5" id="KW-1185">Reference proteome</keyword>
<dbReference type="EMBL" id="AZJI01000001">
    <property type="protein sequence ID" value="ETD25018.1"/>
    <property type="molecule type" value="Genomic_DNA"/>
</dbReference>
<sequence>MNHEITKTALINATSIYYEYLQNHNLGCEQLQILGINIQEAIIKFFIKAKFVNTDSLMLDVCGRYTPLSEEAGFCVLFYDEKTGILAIECLDFALLEKIEKHKNDIKLFSDLKFLIRNLEMFFENAKSFALPTKKPLLAKNPPLAKTQPLTQNPPLNQNTPFAQNPPAPKSNSSQSPSTAQNRHIEIDSSFTPKDYLNAEQKSALMCALSEPFSYIWGAPGSGKTQVVLFEALLYYIYNDLPVCVLAPTNSALEQVLIALISKFDTLGLNREKILRLGTPSNTFLEKYTEVCDPQVLQKKAKDSLFSSTTPKARLKEALLIGMTMDGFIKKHTSLGIDFCHFFLDECAFTPLIKALVLTTQNTPITLLGDHKQLMPICEMPTSQIKGDKIWANLFNLSSLFLEDFFAHSAEISAPIFSKSQSSPLCFTQNNSAKTAFCILRQTHRYGDNLAKILDSHIYHNGLKGKQENTQIFYIDCPNAIIEDKQNITEARAIATLTKELDKQKSPFLSQIDFSDFAIITPFIKQKKLLSDCGVSYRRIWTIHGSQGQEFDTVIFSPVMLHHHLTDSRNTNACYALNVAISRIKKQLIIVCDRAYWLRFRGQFLSEILANALPFPNQASPTISQNSRPKTSSQSHLSEPKKLPSKDIEIIKI</sequence>
<feature type="compositionally biased region" description="Polar residues" evidence="1">
    <location>
        <begin position="620"/>
        <end position="637"/>
    </location>
</feature>
<gene>
    <name evidence="4" type="ORF">HMPREF2086_00353</name>
</gene>
<comment type="caution">
    <text evidence="4">The sequence shown here is derived from an EMBL/GenBank/DDBJ whole genome shotgun (WGS) entry which is preliminary data.</text>
</comment>
<dbReference type="GO" id="GO:0031048">
    <property type="term" value="P:regulatory ncRNA-mediated heterochromatin formation"/>
    <property type="evidence" value="ECO:0007669"/>
    <property type="project" value="TreeGrafter"/>
</dbReference>